<dbReference type="EMBL" id="CAJOBH010119477">
    <property type="protein sequence ID" value="CAF4703778.1"/>
    <property type="molecule type" value="Genomic_DNA"/>
</dbReference>
<dbReference type="AlphaFoldDB" id="A0A8S3DBY7"/>
<evidence type="ECO:0000313" key="3">
    <source>
        <dbReference type="EMBL" id="CAF4950803.1"/>
    </source>
</evidence>
<evidence type="ECO:0000313" key="1">
    <source>
        <dbReference type="EMBL" id="CAF4642381.1"/>
    </source>
</evidence>
<dbReference type="Proteomes" id="UP000681720">
    <property type="component" value="Unassembled WGS sequence"/>
</dbReference>
<name>A0A8S3DBY7_9BILA</name>
<accession>A0A8S3DBY7</accession>
<evidence type="ECO:0000313" key="4">
    <source>
        <dbReference type="Proteomes" id="UP000681720"/>
    </source>
</evidence>
<feature type="non-terminal residue" evidence="3">
    <location>
        <position position="1"/>
    </location>
</feature>
<proteinExistence type="predicted"/>
<gene>
    <name evidence="2" type="ORF">BYL167_LOCUS44198</name>
    <name evidence="1" type="ORF">GIL414_LOCUS40684</name>
    <name evidence="3" type="ORF">GIL414_LOCUS54315</name>
</gene>
<evidence type="ECO:0000313" key="2">
    <source>
        <dbReference type="EMBL" id="CAF4703778.1"/>
    </source>
</evidence>
<comment type="caution">
    <text evidence="3">The sequence shown here is derived from an EMBL/GenBank/DDBJ whole genome shotgun (WGS) entry which is preliminary data.</text>
</comment>
<reference evidence="3" key="1">
    <citation type="submission" date="2021-02" db="EMBL/GenBank/DDBJ databases">
        <authorList>
            <person name="Nowell W R."/>
        </authorList>
    </citation>
    <scope>NUCLEOTIDE SEQUENCE</scope>
</reference>
<dbReference type="Proteomes" id="UP000681967">
    <property type="component" value="Unassembled WGS sequence"/>
</dbReference>
<dbReference type="EMBL" id="CAJOBJ010190213">
    <property type="protein sequence ID" value="CAF4950803.1"/>
    <property type="molecule type" value="Genomic_DNA"/>
</dbReference>
<organism evidence="3 4">
    <name type="scientific">Rotaria magnacalcarata</name>
    <dbReference type="NCBI Taxonomy" id="392030"/>
    <lineage>
        <taxon>Eukaryota</taxon>
        <taxon>Metazoa</taxon>
        <taxon>Spiralia</taxon>
        <taxon>Gnathifera</taxon>
        <taxon>Rotifera</taxon>
        <taxon>Eurotatoria</taxon>
        <taxon>Bdelloidea</taxon>
        <taxon>Philodinida</taxon>
        <taxon>Philodinidae</taxon>
        <taxon>Rotaria</taxon>
    </lineage>
</organism>
<dbReference type="EMBL" id="CAJOBJ010113416">
    <property type="protein sequence ID" value="CAF4642381.1"/>
    <property type="molecule type" value="Genomic_DNA"/>
</dbReference>
<sequence>EQLNGMNLNETSTIVNASTTSDDAVVASSTLPNTDASVTTVDDQK</sequence>
<protein>
    <submittedName>
        <fullName evidence="3">Uncharacterized protein</fullName>
    </submittedName>
</protein>